<keyword evidence="2 4" id="KW-0863">Zinc-finger</keyword>
<organism evidence="7 8">
    <name type="scientific">Amniculicola lignicola CBS 123094</name>
    <dbReference type="NCBI Taxonomy" id="1392246"/>
    <lineage>
        <taxon>Eukaryota</taxon>
        <taxon>Fungi</taxon>
        <taxon>Dikarya</taxon>
        <taxon>Ascomycota</taxon>
        <taxon>Pezizomycotina</taxon>
        <taxon>Dothideomycetes</taxon>
        <taxon>Pleosporomycetidae</taxon>
        <taxon>Pleosporales</taxon>
        <taxon>Amniculicolaceae</taxon>
        <taxon>Amniculicola</taxon>
    </lineage>
</organism>
<dbReference type="PROSITE" id="PS01360">
    <property type="entry name" value="ZF_MYND_1"/>
    <property type="match status" value="1"/>
</dbReference>
<dbReference type="Gene3D" id="1.25.40.10">
    <property type="entry name" value="Tetratricopeptide repeat domain"/>
    <property type="match status" value="1"/>
</dbReference>
<proteinExistence type="predicted"/>
<evidence type="ECO:0000259" key="6">
    <source>
        <dbReference type="PROSITE" id="PS50865"/>
    </source>
</evidence>
<dbReference type="InterPro" id="IPR002893">
    <property type="entry name" value="Znf_MYND"/>
</dbReference>
<protein>
    <submittedName>
        <fullName evidence="7">SET domain-containing protein</fullName>
    </submittedName>
</protein>
<evidence type="ECO:0000256" key="4">
    <source>
        <dbReference type="PROSITE-ProRule" id="PRU00134"/>
    </source>
</evidence>
<evidence type="ECO:0000259" key="5">
    <source>
        <dbReference type="PROSITE" id="PS50280"/>
    </source>
</evidence>
<dbReference type="Pfam" id="PF00856">
    <property type="entry name" value="SET"/>
    <property type="match status" value="1"/>
</dbReference>
<feature type="domain" description="MYND-type" evidence="6">
    <location>
        <begin position="475"/>
        <end position="515"/>
    </location>
</feature>
<evidence type="ECO:0000256" key="2">
    <source>
        <dbReference type="ARBA" id="ARBA00022771"/>
    </source>
</evidence>
<dbReference type="AlphaFoldDB" id="A0A6A5VXI3"/>
<accession>A0A6A5VXI3</accession>
<keyword evidence="3" id="KW-0862">Zinc</keyword>
<reference evidence="7" key="1">
    <citation type="journal article" date="2020" name="Stud. Mycol.">
        <title>101 Dothideomycetes genomes: a test case for predicting lifestyles and emergence of pathogens.</title>
        <authorList>
            <person name="Haridas S."/>
            <person name="Albert R."/>
            <person name="Binder M."/>
            <person name="Bloem J."/>
            <person name="Labutti K."/>
            <person name="Salamov A."/>
            <person name="Andreopoulos B."/>
            <person name="Baker S."/>
            <person name="Barry K."/>
            <person name="Bills G."/>
            <person name="Bluhm B."/>
            <person name="Cannon C."/>
            <person name="Castanera R."/>
            <person name="Culley D."/>
            <person name="Daum C."/>
            <person name="Ezra D."/>
            <person name="Gonzalez J."/>
            <person name="Henrissat B."/>
            <person name="Kuo A."/>
            <person name="Liang C."/>
            <person name="Lipzen A."/>
            <person name="Lutzoni F."/>
            <person name="Magnuson J."/>
            <person name="Mondo S."/>
            <person name="Nolan M."/>
            <person name="Ohm R."/>
            <person name="Pangilinan J."/>
            <person name="Park H.-J."/>
            <person name="Ramirez L."/>
            <person name="Alfaro M."/>
            <person name="Sun H."/>
            <person name="Tritt A."/>
            <person name="Yoshinaga Y."/>
            <person name="Zwiers L.-H."/>
            <person name="Turgeon B."/>
            <person name="Goodwin S."/>
            <person name="Spatafora J."/>
            <person name="Crous P."/>
            <person name="Grigoriev I."/>
        </authorList>
    </citation>
    <scope>NUCLEOTIDE SEQUENCE</scope>
    <source>
        <strain evidence="7">CBS 123094</strain>
    </source>
</reference>
<dbReference type="InterPro" id="IPR001214">
    <property type="entry name" value="SET_dom"/>
</dbReference>
<sequence>MGVTASLPMFTVEDVPGKGKGLVATKDIPKGTRIISEIPIITSGQDIRDVEQLRVRIYQQVCSLSEDQQREFLSMYNIYPYTNVIDRYQGIFRTNALPTGPCLDIGSVFLIACRINHACDSNATHFWNDNLNKITIHAIRDIWKGEEITISYLSSCQNRQAREEELREKFKFTCSCQLCSLPPDQSRESDSKLDRIHEIDCIIERGGVSGLVSSPRKMLSCVDEQVQLYSTANEVGLVRAYPDAFQIAIANGDLARSRTFAERVVPLYLMTIGSDNPNVAQYQKLAQDPTTHDYYGMSTKWKTTLDDIPQGLEPEEFENWLWKRNRETARAQRQDLTFLSFDELPNEFDFEPEYFEDCEVTHSQPQRHWCFFAEIVEVGWFVRLQMMVRDIRGATIPLSFHTNRKGQELDQSRIQKGHTAVILYAVRHAFMYSEPGIRLENPQHIKIFPLSLNELQTLKVVRQKFSTDIGGVRICRGCGKEGTSLKQCGKCSYFWYCDRTCQKADWIDGGHKAECKVVKDLDWQAMLQLKWDEFDGYLNFPLRIGKGV</sequence>
<dbReference type="Pfam" id="PF01753">
    <property type="entry name" value="zf-MYND"/>
    <property type="match status" value="1"/>
</dbReference>
<dbReference type="InterPro" id="IPR053185">
    <property type="entry name" value="SET_domain_protein"/>
</dbReference>
<feature type="domain" description="SET" evidence="5">
    <location>
        <begin position="8"/>
        <end position="153"/>
    </location>
</feature>
<keyword evidence="8" id="KW-1185">Reference proteome</keyword>
<name>A0A6A5VXI3_9PLEO</name>
<dbReference type="Proteomes" id="UP000799779">
    <property type="component" value="Unassembled WGS sequence"/>
</dbReference>
<evidence type="ECO:0000313" key="7">
    <source>
        <dbReference type="EMBL" id="KAF1994263.1"/>
    </source>
</evidence>
<dbReference type="SMART" id="SM00317">
    <property type="entry name" value="SET"/>
    <property type="match status" value="1"/>
</dbReference>
<dbReference type="GO" id="GO:0008270">
    <property type="term" value="F:zinc ion binding"/>
    <property type="evidence" value="ECO:0007669"/>
    <property type="project" value="UniProtKB-KW"/>
</dbReference>
<evidence type="ECO:0000313" key="8">
    <source>
        <dbReference type="Proteomes" id="UP000799779"/>
    </source>
</evidence>
<dbReference type="PROSITE" id="PS50865">
    <property type="entry name" value="ZF_MYND_2"/>
    <property type="match status" value="1"/>
</dbReference>
<dbReference type="PANTHER" id="PTHR47332:SF2">
    <property type="entry name" value="SET-6"/>
    <property type="match status" value="1"/>
</dbReference>
<dbReference type="OrthoDB" id="265717at2759"/>
<dbReference type="CDD" id="cd20071">
    <property type="entry name" value="SET_SMYD"/>
    <property type="match status" value="1"/>
</dbReference>
<dbReference type="InterPro" id="IPR011990">
    <property type="entry name" value="TPR-like_helical_dom_sf"/>
</dbReference>
<keyword evidence="1" id="KW-0479">Metal-binding</keyword>
<dbReference type="Gene3D" id="6.10.140.2220">
    <property type="match status" value="1"/>
</dbReference>
<evidence type="ECO:0000256" key="3">
    <source>
        <dbReference type="ARBA" id="ARBA00022833"/>
    </source>
</evidence>
<dbReference type="EMBL" id="ML977665">
    <property type="protein sequence ID" value="KAF1994263.1"/>
    <property type="molecule type" value="Genomic_DNA"/>
</dbReference>
<evidence type="ECO:0000256" key="1">
    <source>
        <dbReference type="ARBA" id="ARBA00022723"/>
    </source>
</evidence>
<dbReference type="InterPro" id="IPR046341">
    <property type="entry name" value="SET_dom_sf"/>
</dbReference>
<dbReference type="SUPFAM" id="SSF82199">
    <property type="entry name" value="SET domain"/>
    <property type="match status" value="1"/>
</dbReference>
<dbReference type="Gene3D" id="2.170.270.10">
    <property type="entry name" value="SET domain"/>
    <property type="match status" value="1"/>
</dbReference>
<dbReference type="PROSITE" id="PS50280">
    <property type="entry name" value="SET"/>
    <property type="match status" value="1"/>
</dbReference>
<gene>
    <name evidence="7" type="ORF">P154DRAFT_581959</name>
</gene>
<dbReference type="PANTHER" id="PTHR47332">
    <property type="entry name" value="SET DOMAIN-CONTAINING PROTEIN 5"/>
    <property type="match status" value="1"/>
</dbReference>
<dbReference type="SUPFAM" id="SSF144232">
    <property type="entry name" value="HIT/MYND zinc finger-like"/>
    <property type="match status" value="1"/>
</dbReference>